<feature type="transmembrane region" description="Helical" evidence="1">
    <location>
        <begin position="162"/>
        <end position="183"/>
    </location>
</feature>
<dbReference type="EC" id="2.7.7.65" evidence="4"/>
<dbReference type="GO" id="GO:0005886">
    <property type="term" value="C:plasma membrane"/>
    <property type="evidence" value="ECO:0007669"/>
    <property type="project" value="TreeGrafter"/>
</dbReference>
<dbReference type="GO" id="GO:0052621">
    <property type="term" value="F:diguanylate cyclase activity"/>
    <property type="evidence" value="ECO:0007669"/>
    <property type="project" value="UniProtKB-EC"/>
</dbReference>
<dbReference type="PANTHER" id="PTHR45138:SF9">
    <property type="entry name" value="DIGUANYLATE CYCLASE DGCM-RELATED"/>
    <property type="match status" value="1"/>
</dbReference>
<feature type="transmembrane region" description="Helical" evidence="1">
    <location>
        <begin position="316"/>
        <end position="338"/>
    </location>
</feature>
<accession>A0A0M6WSM1</accession>
<dbReference type="InterPro" id="IPR050469">
    <property type="entry name" value="Diguanylate_Cyclase"/>
</dbReference>
<protein>
    <submittedName>
        <fullName evidence="4">Probable diguanylate cyclase YfiN</fullName>
        <ecNumber evidence="4">2.7.7.65</ecNumber>
    </submittedName>
    <submittedName>
        <fullName evidence="3">Two-component system PleD-like family response regulator</fullName>
    </submittedName>
</protein>
<keyword evidence="5" id="KW-1185">Reference proteome</keyword>
<evidence type="ECO:0000313" key="6">
    <source>
        <dbReference type="Proteomes" id="UP000095495"/>
    </source>
</evidence>
<feature type="transmembrane region" description="Helical" evidence="1">
    <location>
        <begin position="254"/>
        <end position="273"/>
    </location>
</feature>
<proteinExistence type="predicted"/>
<name>A0A0M6WSM1_9FIRM</name>
<dbReference type="PROSITE" id="PS50887">
    <property type="entry name" value="GGDEF"/>
    <property type="match status" value="1"/>
</dbReference>
<feature type="transmembrane region" description="Helical" evidence="1">
    <location>
        <begin position="224"/>
        <end position="242"/>
    </location>
</feature>
<dbReference type="InterPro" id="IPR000160">
    <property type="entry name" value="GGDEF_dom"/>
</dbReference>
<keyword evidence="1" id="KW-0812">Transmembrane</keyword>
<reference evidence="3" key="1">
    <citation type="submission" date="2015-05" db="EMBL/GenBank/DDBJ databases">
        <authorList>
            <person name="Wang D.B."/>
            <person name="Wang M."/>
        </authorList>
    </citation>
    <scope>NUCLEOTIDE SEQUENCE [LARGE SCALE GENOMIC DNA]</scope>
    <source>
        <strain evidence="3">M72</strain>
    </source>
</reference>
<dbReference type="Gene3D" id="3.30.70.270">
    <property type="match status" value="1"/>
</dbReference>
<keyword evidence="1" id="KW-1133">Transmembrane helix</keyword>
<dbReference type="CDD" id="cd01949">
    <property type="entry name" value="GGDEF"/>
    <property type="match status" value="1"/>
</dbReference>
<dbReference type="RefSeq" id="WP_055068207.1">
    <property type="nucleotide sequence ID" value="NZ_CP173697.1"/>
</dbReference>
<keyword evidence="4" id="KW-0548">Nucleotidyltransferase</keyword>
<evidence type="ECO:0000313" key="4">
    <source>
        <dbReference type="EMBL" id="CUN02179.1"/>
    </source>
</evidence>
<organism evidence="3 5">
    <name type="scientific">Roseburia faecis</name>
    <dbReference type="NCBI Taxonomy" id="301302"/>
    <lineage>
        <taxon>Bacteria</taxon>
        <taxon>Bacillati</taxon>
        <taxon>Bacillota</taxon>
        <taxon>Clostridia</taxon>
        <taxon>Lachnospirales</taxon>
        <taxon>Lachnospiraceae</taxon>
        <taxon>Roseburia</taxon>
    </lineage>
</organism>
<evidence type="ECO:0000313" key="3">
    <source>
        <dbReference type="EMBL" id="CRL40284.1"/>
    </source>
</evidence>
<dbReference type="SMART" id="SM00267">
    <property type="entry name" value="GGDEF"/>
    <property type="match status" value="1"/>
</dbReference>
<feature type="transmembrane region" description="Helical" evidence="1">
    <location>
        <begin position="195"/>
        <end position="218"/>
    </location>
</feature>
<feature type="domain" description="GGDEF" evidence="2">
    <location>
        <begin position="409"/>
        <end position="538"/>
    </location>
</feature>
<dbReference type="GO" id="GO:1902201">
    <property type="term" value="P:negative regulation of bacterial-type flagellum-dependent cell motility"/>
    <property type="evidence" value="ECO:0007669"/>
    <property type="project" value="TreeGrafter"/>
</dbReference>
<dbReference type="AlphaFoldDB" id="A0A0M6WSM1"/>
<sequence>MKKPDLTKYKTTSTLYLLILIIAAVALVFGWQCTSYSLSNHSADLHIQMLPSRRVKVSKATTVYRISDVRWTKKASTLMFYSQHQTVVVEVDGKLLYTRSLKTDSILHTTGRNCEMVSVPENTRSILVTLTNCNLDKQVSDPVFYQGDGVHMFRHELLKAGIPMLLGIMNVVLGILMLIYWLFVHHWAYVSKSMLYLGILTTDLGAWFCLETSSSILLSQNPVFHSYVTRMLLLLLPIPFMMFVRHYLKARDRYLCRIFVWLDVAEIAVVLFLQLMDIRDLTQTLWMTHVMIGLAVLYFIYTICNKFYHHTTTHALWICTIGIIILIGTLFSDMYNYYQGSQDIEIVGRIAMLLFIVTLACDTAFVSLKEIDTGRRAALYRELAEKDLLTGCYNRNAYHEDTSRCKKLTNLLLFVFDLNNLKYYNDKFGHDCGDQYITDAVHILQKVFSRYGKLYRIGGDEFCVLIDDHNTCDISHLISCLRKEEAVYNASSRNIHLQIACGYAVFDSRTDADLDALQKRADQNMYENKKQLKTFSYR</sequence>
<dbReference type="STRING" id="301302.ERS852420_02189"/>
<dbReference type="GeneID" id="99747139"/>
<dbReference type="SUPFAM" id="SSF55073">
    <property type="entry name" value="Nucleotide cyclase"/>
    <property type="match status" value="1"/>
</dbReference>
<dbReference type="Proteomes" id="UP000095495">
    <property type="component" value="Unassembled WGS sequence"/>
</dbReference>
<evidence type="ECO:0000313" key="5">
    <source>
        <dbReference type="Proteomes" id="UP000049979"/>
    </source>
</evidence>
<dbReference type="PANTHER" id="PTHR45138">
    <property type="entry name" value="REGULATORY COMPONENTS OF SENSORY TRANSDUCTION SYSTEM"/>
    <property type="match status" value="1"/>
</dbReference>
<reference evidence="5" key="2">
    <citation type="submission" date="2015-05" db="EMBL/GenBank/DDBJ databases">
        <authorList>
            <consortium name="Pathogen Informatics"/>
        </authorList>
    </citation>
    <scope>NUCLEOTIDE SEQUENCE [LARGE SCALE GENOMIC DNA]</scope>
    <source>
        <strain evidence="4 6">2789STDY5608863</strain>
        <strain evidence="5">M72</strain>
    </source>
</reference>
<dbReference type="EMBL" id="CVRR01000033">
    <property type="protein sequence ID" value="CRL40284.1"/>
    <property type="molecule type" value="Genomic_DNA"/>
</dbReference>
<dbReference type="GO" id="GO:0043709">
    <property type="term" value="P:cell adhesion involved in single-species biofilm formation"/>
    <property type="evidence" value="ECO:0007669"/>
    <property type="project" value="TreeGrafter"/>
</dbReference>
<keyword evidence="1" id="KW-0472">Membrane</keyword>
<dbReference type="NCBIfam" id="TIGR00254">
    <property type="entry name" value="GGDEF"/>
    <property type="match status" value="1"/>
</dbReference>
<dbReference type="InterPro" id="IPR043128">
    <property type="entry name" value="Rev_trsase/Diguanyl_cyclase"/>
</dbReference>
<feature type="transmembrane region" description="Helical" evidence="1">
    <location>
        <begin position="285"/>
        <end position="304"/>
    </location>
</feature>
<dbReference type="Pfam" id="PF00990">
    <property type="entry name" value="GGDEF"/>
    <property type="match status" value="1"/>
</dbReference>
<dbReference type="EMBL" id="CYXV01000009">
    <property type="protein sequence ID" value="CUN02179.1"/>
    <property type="molecule type" value="Genomic_DNA"/>
</dbReference>
<keyword evidence="4" id="KW-0808">Transferase</keyword>
<dbReference type="Proteomes" id="UP000049979">
    <property type="component" value="Unassembled WGS sequence"/>
</dbReference>
<feature type="transmembrane region" description="Helical" evidence="1">
    <location>
        <begin position="350"/>
        <end position="368"/>
    </location>
</feature>
<evidence type="ECO:0000259" key="2">
    <source>
        <dbReference type="PROSITE" id="PS50887"/>
    </source>
</evidence>
<dbReference type="OrthoDB" id="9804955at2"/>
<evidence type="ECO:0000256" key="1">
    <source>
        <dbReference type="SAM" id="Phobius"/>
    </source>
</evidence>
<dbReference type="InterPro" id="IPR029787">
    <property type="entry name" value="Nucleotide_cyclase"/>
</dbReference>
<gene>
    <name evidence="4" type="primary">yfiN_1</name>
    <name evidence="4" type="ORF">ERS852420_02189</name>
    <name evidence="3" type="ORF">M72_08921</name>
</gene>
<feature type="transmembrane region" description="Helical" evidence="1">
    <location>
        <begin position="12"/>
        <end position="31"/>
    </location>
</feature>